<dbReference type="Pfam" id="PF10079">
    <property type="entry name" value="Rossmann-like_BshC"/>
    <property type="match status" value="1"/>
</dbReference>
<reference evidence="5 6" key="1">
    <citation type="submission" date="2018-03" db="EMBL/GenBank/DDBJ databases">
        <title>Genomic Encyclopedia of Type Strains, Phase III (KMG-III): the genomes of soil and plant-associated and newly described type strains.</title>
        <authorList>
            <person name="Whitman W."/>
        </authorList>
    </citation>
    <scope>NUCLEOTIDE SEQUENCE [LARGE SCALE GENOMIC DNA]</scope>
    <source>
        <strain evidence="5 6">CGMCC 1.12700</strain>
    </source>
</reference>
<dbReference type="RefSeq" id="WP_181358454.1">
    <property type="nucleotide sequence ID" value="NZ_PYGD01000004.1"/>
</dbReference>
<keyword evidence="2" id="KW-0175">Coiled coil</keyword>
<dbReference type="InterPro" id="IPR055398">
    <property type="entry name" value="Rossmann-like_BshC"/>
</dbReference>
<evidence type="ECO:0000313" key="5">
    <source>
        <dbReference type="EMBL" id="PSK92041.1"/>
    </source>
</evidence>
<comment type="similarity">
    <text evidence="2">Belongs to the BshC family.</text>
</comment>
<feature type="domain" description="Bacillithiol biosynthesis BshC C-terminal coiled-coil" evidence="4">
    <location>
        <begin position="375"/>
        <end position="527"/>
    </location>
</feature>
<name>A0A2P8D4A0_9BACT</name>
<dbReference type="PIRSF" id="PIRSF012535">
    <property type="entry name" value="UCP012535"/>
    <property type="match status" value="1"/>
</dbReference>
<dbReference type="Proteomes" id="UP000240572">
    <property type="component" value="Unassembled WGS sequence"/>
</dbReference>
<evidence type="ECO:0000259" key="3">
    <source>
        <dbReference type="Pfam" id="PF10079"/>
    </source>
</evidence>
<keyword evidence="6" id="KW-1185">Reference proteome</keyword>
<dbReference type="InterPro" id="IPR055399">
    <property type="entry name" value="CC_BshC"/>
</dbReference>
<evidence type="ECO:0000259" key="4">
    <source>
        <dbReference type="Pfam" id="PF24850"/>
    </source>
</evidence>
<accession>A0A2P8D4A0</accession>
<comment type="caution">
    <text evidence="5">The sequence shown here is derived from an EMBL/GenBank/DDBJ whole genome shotgun (WGS) entry which is preliminary data.</text>
</comment>
<dbReference type="HAMAP" id="MF_01867">
    <property type="entry name" value="BshC"/>
    <property type="match status" value="1"/>
</dbReference>
<dbReference type="InterPro" id="IPR011199">
    <property type="entry name" value="Bacillithiol_biosynth_BshC"/>
</dbReference>
<feature type="domain" description="Bacillithiol biosynthesis BshC N-terminal Rossmann-like" evidence="3">
    <location>
        <begin position="1"/>
        <end position="370"/>
    </location>
</feature>
<proteinExistence type="inferred from homology"/>
<dbReference type="NCBIfam" id="TIGR03998">
    <property type="entry name" value="thiol_BshC"/>
    <property type="match status" value="1"/>
</dbReference>
<gene>
    <name evidence="2" type="primary">bshC</name>
    <name evidence="5" type="ORF">B0I18_104138</name>
</gene>
<feature type="coiled-coil region" evidence="2">
    <location>
        <begin position="442"/>
        <end position="484"/>
    </location>
</feature>
<keyword evidence="1 2" id="KW-0436">Ligase</keyword>
<dbReference type="EMBL" id="PYGD01000004">
    <property type="protein sequence ID" value="PSK92041.1"/>
    <property type="molecule type" value="Genomic_DNA"/>
</dbReference>
<evidence type="ECO:0000256" key="2">
    <source>
        <dbReference type="HAMAP-Rule" id="MF_01867"/>
    </source>
</evidence>
<dbReference type="GO" id="GO:0016874">
    <property type="term" value="F:ligase activity"/>
    <property type="evidence" value="ECO:0007669"/>
    <property type="project" value="UniProtKB-UniRule"/>
</dbReference>
<sequence length="530" mass="60840">METVCIPYQSTTFFSDLIADYLDQKDSLKPFYAFSPDENGLKAAIAQRKQMATDRATLVQVLKKQYEGYAVHPKVTANIESLLDENTFTVCTAHQPNLMTGYLYFIYKIIHAAKLARHLESLSTAERFVPVFYIGSEDNDLEELGVFRFNGIRFRWQTEQKGAVGRMSAKDLQPLLGQLMAQVGPPGPFADRLKEIILHAYSKENTIAAATRYLVNELLGAFGVVVLDPDDAALKRAFLPVLKEELLQPKSFDLVKAPSDALNEQYKAQAFARPINLFYLRDDIRERIEKTSTGWKVVRTEIHWNESELIAELEQHPERFSPNVILRGLYQETILPDVAFIGGGSEVAYWLQLKPVFDHYKIFYPAVILRQSVLWIDKASYALQQKIGLGNEELFEPAEQLVRSFVNKHTNKDLQLEDMRTQMIRVFDQIKAKATHIDVTLKSSAEAALTKMRHQLDTIEKKMMRAEKRNMAEQLNQIYKLKNKLFPNGSLQERYDTFMPYYLERGPAFFEDLMTATLPLGNEFLLLREV</sequence>
<evidence type="ECO:0000256" key="1">
    <source>
        <dbReference type="ARBA" id="ARBA00022598"/>
    </source>
</evidence>
<organism evidence="5 6">
    <name type="scientific">Taibaiella chishuiensis</name>
    <dbReference type="NCBI Taxonomy" id="1434707"/>
    <lineage>
        <taxon>Bacteria</taxon>
        <taxon>Pseudomonadati</taxon>
        <taxon>Bacteroidota</taxon>
        <taxon>Chitinophagia</taxon>
        <taxon>Chitinophagales</taxon>
        <taxon>Chitinophagaceae</taxon>
        <taxon>Taibaiella</taxon>
    </lineage>
</organism>
<dbReference type="Pfam" id="PF24850">
    <property type="entry name" value="CC_BshC"/>
    <property type="match status" value="1"/>
</dbReference>
<evidence type="ECO:0000313" key="6">
    <source>
        <dbReference type="Proteomes" id="UP000240572"/>
    </source>
</evidence>
<dbReference type="AlphaFoldDB" id="A0A2P8D4A0"/>
<dbReference type="EC" id="6.-.-.-" evidence="2"/>
<protein>
    <recommendedName>
        <fullName evidence="2">Putative cysteine ligase BshC</fullName>
        <ecNumber evidence="2">6.-.-.-</ecNumber>
    </recommendedName>
</protein>